<protein>
    <submittedName>
        <fullName evidence="1">Uncharacterized protein</fullName>
    </submittedName>
</protein>
<organism evidence="1">
    <name type="scientific">Arundo donax</name>
    <name type="common">Giant reed</name>
    <name type="synonym">Donax arundinaceus</name>
    <dbReference type="NCBI Taxonomy" id="35708"/>
    <lineage>
        <taxon>Eukaryota</taxon>
        <taxon>Viridiplantae</taxon>
        <taxon>Streptophyta</taxon>
        <taxon>Embryophyta</taxon>
        <taxon>Tracheophyta</taxon>
        <taxon>Spermatophyta</taxon>
        <taxon>Magnoliopsida</taxon>
        <taxon>Liliopsida</taxon>
        <taxon>Poales</taxon>
        <taxon>Poaceae</taxon>
        <taxon>PACMAD clade</taxon>
        <taxon>Arundinoideae</taxon>
        <taxon>Arundineae</taxon>
        <taxon>Arundo</taxon>
    </lineage>
</organism>
<dbReference type="AlphaFoldDB" id="A0A0A9C098"/>
<proteinExistence type="predicted"/>
<dbReference type="EMBL" id="GBRH01228909">
    <property type="protein sequence ID" value="JAD68986.1"/>
    <property type="molecule type" value="Transcribed_RNA"/>
</dbReference>
<reference evidence="1" key="2">
    <citation type="journal article" date="2015" name="Data Brief">
        <title>Shoot transcriptome of the giant reed, Arundo donax.</title>
        <authorList>
            <person name="Barrero R.A."/>
            <person name="Guerrero F.D."/>
            <person name="Moolhuijzen P."/>
            <person name="Goolsby J.A."/>
            <person name="Tidwell J."/>
            <person name="Bellgard S.E."/>
            <person name="Bellgard M.I."/>
        </authorList>
    </citation>
    <scope>NUCLEOTIDE SEQUENCE</scope>
    <source>
        <tissue evidence="1">Shoot tissue taken approximately 20 cm above the soil surface</tissue>
    </source>
</reference>
<reference evidence="1" key="1">
    <citation type="submission" date="2014-09" db="EMBL/GenBank/DDBJ databases">
        <authorList>
            <person name="Magalhaes I.L.F."/>
            <person name="Oliveira U."/>
            <person name="Santos F.R."/>
            <person name="Vidigal T.H.D.A."/>
            <person name="Brescovit A.D."/>
            <person name="Santos A.J."/>
        </authorList>
    </citation>
    <scope>NUCLEOTIDE SEQUENCE</scope>
    <source>
        <tissue evidence="1">Shoot tissue taken approximately 20 cm above the soil surface</tissue>
    </source>
</reference>
<sequence length="64" mass="7359">METLSSHFCHHNWSKPTLSFHFSDDCLVSTKGCDRNHSKSVIMVVFLHSPSGFNTTLLEIKMEY</sequence>
<evidence type="ECO:0000313" key="1">
    <source>
        <dbReference type="EMBL" id="JAD68986.1"/>
    </source>
</evidence>
<accession>A0A0A9C098</accession>
<name>A0A0A9C098_ARUDO</name>